<dbReference type="SUPFAM" id="SSF54277">
    <property type="entry name" value="CAD &amp; PB1 domains"/>
    <property type="match status" value="1"/>
</dbReference>
<feature type="compositionally biased region" description="Basic residues" evidence="5">
    <location>
        <begin position="321"/>
        <end position="344"/>
    </location>
</feature>
<keyword evidence="3" id="KW-0804">Transcription</keyword>
<evidence type="ECO:0000256" key="3">
    <source>
        <dbReference type="ARBA" id="ARBA00023163"/>
    </source>
</evidence>
<feature type="region of interest" description="Disordered" evidence="5">
    <location>
        <begin position="685"/>
        <end position="710"/>
    </location>
</feature>
<proteinExistence type="predicted"/>
<dbReference type="CDD" id="cd06407">
    <property type="entry name" value="PB1_NLP"/>
    <property type="match status" value="1"/>
</dbReference>
<feature type="region of interest" description="Disordered" evidence="5">
    <location>
        <begin position="801"/>
        <end position="865"/>
    </location>
</feature>
<evidence type="ECO:0000259" key="6">
    <source>
        <dbReference type="PROSITE" id="PS51519"/>
    </source>
</evidence>
<evidence type="ECO:0000259" key="7">
    <source>
        <dbReference type="PROSITE" id="PS51745"/>
    </source>
</evidence>
<feature type="region of interest" description="Disordered" evidence="5">
    <location>
        <begin position="311"/>
        <end position="387"/>
    </location>
</feature>
<dbReference type="InterPro" id="IPR045012">
    <property type="entry name" value="NLP"/>
</dbReference>
<name>A0A8T0NZY6_PANVG</name>
<dbReference type="GO" id="GO:0003677">
    <property type="term" value="F:DNA binding"/>
    <property type="evidence" value="ECO:0007669"/>
    <property type="project" value="UniProtKB-KW"/>
</dbReference>
<organism evidence="8 9">
    <name type="scientific">Panicum virgatum</name>
    <name type="common">Blackwell switchgrass</name>
    <dbReference type="NCBI Taxonomy" id="38727"/>
    <lineage>
        <taxon>Eukaryota</taxon>
        <taxon>Viridiplantae</taxon>
        <taxon>Streptophyta</taxon>
        <taxon>Embryophyta</taxon>
        <taxon>Tracheophyta</taxon>
        <taxon>Spermatophyta</taxon>
        <taxon>Magnoliopsida</taxon>
        <taxon>Liliopsida</taxon>
        <taxon>Poales</taxon>
        <taxon>Poaceae</taxon>
        <taxon>PACMAD clade</taxon>
        <taxon>Panicoideae</taxon>
        <taxon>Panicodae</taxon>
        <taxon>Paniceae</taxon>
        <taxon>Panicinae</taxon>
        <taxon>Panicum</taxon>
        <taxon>Panicum sect. Hiantes</taxon>
    </lineage>
</organism>
<evidence type="ECO:0000256" key="4">
    <source>
        <dbReference type="ARBA" id="ARBA00023242"/>
    </source>
</evidence>
<dbReference type="InterPro" id="IPR000270">
    <property type="entry name" value="PB1_dom"/>
</dbReference>
<feature type="compositionally biased region" description="Basic and acidic residues" evidence="5">
    <location>
        <begin position="345"/>
        <end position="364"/>
    </location>
</feature>
<dbReference type="Pfam" id="PF22922">
    <property type="entry name" value="GAF_NLP"/>
    <property type="match status" value="1"/>
</dbReference>
<protein>
    <submittedName>
        <fullName evidence="8">Uncharacterized protein</fullName>
    </submittedName>
</protein>
<dbReference type="Gene3D" id="3.10.20.90">
    <property type="entry name" value="Phosphatidylinositol 3-kinase Catalytic Subunit, Chain A, domain 1"/>
    <property type="match status" value="1"/>
</dbReference>
<keyword evidence="9" id="KW-1185">Reference proteome</keyword>
<dbReference type="EMBL" id="CM029053">
    <property type="protein sequence ID" value="KAG2555000.1"/>
    <property type="molecule type" value="Genomic_DNA"/>
</dbReference>
<dbReference type="SMART" id="SM00666">
    <property type="entry name" value="PB1"/>
    <property type="match status" value="1"/>
</dbReference>
<dbReference type="PANTHER" id="PTHR32002">
    <property type="entry name" value="PROTEIN NLP8"/>
    <property type="match status" value="1"/>
</dbReference>
<evidence type="ECO:0000256" key="2">
    <source>
        <dbReference type="ARBA" id="ARBA00023125"/>
    </source>
</evidence>
<reference evidence="8" key="1">
    <citation type="submission" date="2020-05" db="EMBL/GenBank/DDBJ databases">
        <title>WGS assembly of Panicum virgatum.</title>
        <authorList>
            <person name="Lovell J.T."/>
            <person name="Jenkins J."/>
            <person name="Shu S."/>
            <person name="Juenger T.E."/>
            <person name="Schmutz J."/>
        </authorList>
    </citation>
    <scope>NUCLEOTIDE SEQUENCE</scope>
    <source>
        <strain evidence="8">AP13</strain>
    </source>
</reference>
<feature type="domain" description="RWP-RK" evidence="6">
    <location>
        <begin position="699"/>
        <end position="780"/>
    </location>
</feature>
<comment type="caution">
    <text evidence="8">The sequence shown here is derived from an EMBL/GenBank/DDBJ whole genome shotgun (WGS) entry which is preliminary data.</text>
</comment>
<dbReference type="PROSITE" id="PS51745">
    <property type="entry name" value="PB1"/>
    <property type="match status" value="1"/>
</dbReference>
<evidence type="ECO:0000256" key="5">
    <source>
        <dbReference type="SAM" id="MobiDB-lite"/>
    </source>
</evidence>
<feature type="domain" description="PB1" evidence="7">
    <location>
        <begin position="931"/>
        <end position="1014"/>
    </location>
</feature>
<dbReference type="Pfam" id="PF00564">
    <property type="entry name" value="PB1"/>
    <property type="match status" value="1"/>
</dbReference>
<dbReference type="Proteomes" id="UP000823388">
    <property type="component" value="Chromosome 9K"/>
</dbReference>
<dbReference type="PANTHER" id="PTHR32002:SF44">
    <property type="entry name" value="PROTEIN NLP4"/>
    <property type="match status" value="1"/>
</dbReference>
<feature type="compositionally biased region" description="Low complexity" evidence="5">
    <location>
        <begin position="833"/>
        <end position="860"/>
    </location>
</feature>
<evidence type="ECO:0000313" key="9">
    <source>
        <dbReference type="Proteomes" id="UP000823388"/>
    </source>
</evidence>
<dbReference type="InterPro" id="IPR055081">
    <property type="entry name" value="NLP1-9_GAF"/>
</dbReference>
<gene>
    <name evidence="8" type="ORF">PVAP13_9KG572501</name>
</gene>
<dbReference type="Pfam" id="PF02042">
    <property type="entry name" value="RWP-RK"/>
    <property type="match status" value="1"/>
</dbReference>
<sequence>MDYRTSAVRCGSHAPRKDRRRFLGVFDGQNYCFLLFGAQLIQPPRFVARVALVAWLRRGGGSSSRAAFPDRHAKILKSSPSVSCFCLSGRHGAAGVPERRGRAAGLRRHGIGGRRGRRPGSHGGAVHGGAGVRFLRLVAARGRRAPGGLLLAAVRHLQHHHHGDSPRAGGRGRQGRPGEGRPARRGRGRPAAPRLALPARAGGGGHGEGAAAARAGAHRVAVADAARGAARAGLGPHAHRRPPGAHHLRAALLAGQPQPAPRQLPLRVHGVPVLRRRERARRAGAARPRLRRPSPRVDARRPLLLHRGVPARPPRAVLGHPRQRRAPHLRAPHPGMPRRHRARHDHAEDQLQRRGREHMQRSQGKDVLLPGTPIPEEVDLRSTDVSSDPHGNVADISYRAVVPEIIDVLRAVCERHKLPLAQTWIPCICQAKRGSRHSDEKLKYCVSPVDEACYVRDQAVKGFHQACSDHHLFRGEGVVGRAFGTNEPCFSPDITAYSKVQYPLSHHAKLFSLRAAVAIRLRSIRTGTLDYVLEFFLPVDCIESEEQRAMLNSLSITIQQTCYTLRVVSLKELVDEGSFETSTLTPAKFYDKPIHENLDEVCSNIEGPARTTSLETSEEVSSWIASLVDAQSKGAKEMFGDLPFGFSKQEDEGFSVTAGWHTSPVLGPKGSIFSEIKQHEEYEVKEPICSRGPSPSNMNKTVEKRRTKMEKTVSLEELRKHFAGSLKEAAKNLGVCPTTLKRICRQHGINRWPSRKIKKVGHSLKKLQMVIDSVHGAEGTVQLSSLYENFTKTTWSERELQGDGTYPLSEQKDHLEPSVPDRQCEGRFTSHTSGSNSLSPSCSQSSNSSHGCSSGSKSQQDGNAPQLAVKQEVLMEENQSSTLLKAASHAELQMFTEERPVVLPRSQSQMLVSEQKPEENMSGMQKSKPVSLKIKAMYGEERCIFRLQPSWGFEKLKEEIVKRFSIAQEMYVDLKYLDDESEWVLLTCDADLLECIDVYKSSNAQTVRILVNVNVQPVLGPSFGQTGLP</sequence>
<dbReference type="GO" id="GO:0003700">
    <property type="term" value="F:DNA-binding transcription factor activity"/>
    <property type="evidence" value="ECO:0007669"/>
    <property type="project" value="InterPro"/>
</dbReference>
<accession>A0A8T0NZY6</accession>
<feature type="compositionally biased region" description="Low complexity" evidence="5">
    <location>
        <begin position="189"/>
        <end position="200"/>
    </location>
</feature>
<dbReference type="InterPro" id="IPR034891">
    <property type="entry name" value="PB1_NLP"/>
</dbReference>
<dbReference type="InterPro" id="IPR053793">
    <property type="entry name" value="PB1-like"/>
</dbReference>
<dbReference type="InterPro" id="IPR003035">
    <property type="entry name" value="RWP-RK_dom"/>
</dbReference>
<keyword evidence="2" id="KW-0238">DNA-binding</keyword>
<keyword evidence="4" id="KW-0539">Nucleus</keyword>
<feature type="region of interest" description="Disordered" evidence="5">
    <location>
        <begin position="157"/>
        <end position="212"/>
    </location>
</feature>
<dbReference type="AlphaFoldDB" id="A0A8T0NZY6"/>
<evidence type="ECO:0000256" key="1">
    <source>
        <dbReference type="ARBA" id="ARBA00023015"/>
    </source>
</evidence>
<keyword evidence="1" id="KW-0805">Transcription regulation</keyword>
<evidence type="ECO:0000313" key="8">
    <source>
        <dbReference type="EMBL" id="KAG2555000.1"/>
    </source>
</evidence>
<dbReference type="PROSITE" id="PS51519">
    <property type="entry name" value="RWP_RK"/>
    <property type="match status" value="1"/>
</dbReference>
<feature type="compositionally biased region" description="Basic and acidic residues" evidence="5">
    <location>
        <begin position="701"/>
        <end position="710"/>
    </location>
</feature>